<evidence type="ECO:0000313" key="1">
    <source>
        <dbReference type="EMBL" id="JAH72405.1"/>
    </source>
</evidence>
<name>A0A0E9V4P4_ANGAN</name>
<accession>A0A0E9V4P4</accession>
<proteinExistence type="predicted"/>
<dbReference type="AlphaFoldDB" id="A0A0E9V4P4"/>
<organism evidence="1">
    <name type="scientific">Anguilla anguilla</name>
    <name type="common">European freshwater eel</name>
    <name type="synonym">Muraena anguilla</name>
    <dbReference type="NCBI Taxonomy" id="7936"/>
    <lineage>
        <taxon>Eukaryota</taxon>
        <taxon>Metazoa</taxon>
        <taxon>Chordata</taxon>
        <taxon>Craniata</taxon>
        <taxon>Vertebrata</taxon>
        <taxon>Euteleostomi</taxon>
        <taxon>Actinopterygii</taxon>
        <taxon>Neopterygii</taxon>
        <taxon>Teleostei</taxon>
        <taxon>Anguilliformes</taxon>
        <taxon>Anguillidae</taxon>
        <taxon>Anguilla</taxon>
    </lineage>
</organism>
<reference evidence="1" key="1">
    <citation type="submission" date="2014-11" db="EMBL/GenBank/DDBJ databases">
        <authorList>
            <person name="Amaro Gonzalez C."/>
        </authorList>
    </citation>
    <scope>NUCLEOTIDE SEQUENCE</scope>
</reference>
<protein>
    <submittedName>
        <fullName evidence="1">Uncharacterized protein</fullName>
    </submittedName>
</protein>
<sequence length="27" mass="3272">MVIQIKSKFIYIVHFTNNCHNVLQRQP</sequence>
<dbReference type="EMBL" id="GBXM01036172">
    <property type="protein sequence ID" value="JAH72405.1"/>
    <property type="molecule type" value="Transcribed_RNA"/>
</dbReference>
<reference evidence="1" key="2">
    <citation type="journal article" date="2015" name="Fish Shellfish Immunol.">
        <title>Early steps in the European eel (Anguilla anguilla)-Vibrio vulnificus interaction in the gills: Role of the RtxA13 toxin.</title>
        <authorList>
            <person name="Callol A."/>
            <person name="Pajuelo D."/>
            <person name="Ebbesson L."/>
            <person name="Teles M."/>
            <person name="MacKenzie S."/>
            <person name="Amaro C."/>
        </authorList>
    </citation>
    <scope>NUCLEOTIDE SEQUENCE</scope>
</reference>